<dbReference type="EMBL" id="CP094534">
    <property type="protein sequence ID" value="UOE32830.1"/>
    <property type="molecule type" value="Genomic_DNA"/>
</dbReference>
<sequence length="440" mass="50850">MSTIRAFIRAVNKNKAEQPISVVWQSKSEKFVVSSGQFIDPNLFKKERAFGDSALLINSLLTQIKADLELAEGLLKKNGHEPTSKLMRQQYQAVTEERRNGTIPKPHVYTQALGMELDDSKLLILEEELEARLKKVKRMRSTFMVPKDDLFLTRLDAVIEQKRGNHSTSTREIYQWVYKKVYEFNPLLSIHDVTADTLYELQNFLVRSGMKNSSIKTCLLKVMTVMHTYQIELNLSPSWKKFKLTLPKKEENIIYFEQNELLELIHFGSTNVSLNRARDLMVLMCSTGLRFSDIFFNGKECIKDGVISLTTQKTKQYVTIPLAPISKDIMERHDYQLKPITLVNFRKAIRKVCKQLPSLQYEETITSFNGLNRVSETKPKWQFICSHAGRRTFINLCIEAGIPFSKITAITGHANWKTFALYTDKKRKLDDELFKVKVFG</sequence>
<organism evidence="3 4">
    <name type="scientific">Hymenobacter monticola</name>
    <dbReference type="NCBI Taxonomy" id="1705399"/>
    <lineage>
        <taxon>Bacteria</taxon>
        <taxon>Pseudomonadati</taxon>
        <taxon>Bacteroidota</taxon>
        <taxon>Cytophagia</taxon>
        <taxon>Cytophagales</taxon>
        <taxon>Hymenobacteraceae</taxon>
        <taxon>Hymenobacter</taxon>
    </lineage>
</organism>
<evidence type="ECO:0000259" key="2">
    <source>
        <dbReference type="Pfam" id="PF00589"/>
    </source>
</evidence>
<protein>
    <submittedName>
        <fullName evidence="3">Phage integrase SAM-like domain-containing protein</fullName>
    </submittedName>
</protein>
<dbReference type="Proteomes" id="UP000831390">
    <property type="component" value="Chromosome"/>
</dbReference>
<name>A0ABY4B825_9BACT</name>
<proteinExistence type="predicted"/>
<gene>
    <name evidence="3" type="ORF">MTP16_17050</name>
</gene>
<feature type="domain" description="Tyr recombinase" evidence="2">
    <location>
        <begin position="256"/>
        <end position="426"/>
    </location>
</feature>
<dbReference type="Pfam" id="PF00589">
    <property type="entry name" value="Phage_integrase"/>
    <property type="match status" value="1"/>
</dbReference>
<evidence type="ECO:0000313" key="3">
    <source>
        <dbReference type="EMBL" id="UOE32830.1"/>
    </source>
</evidence>
<dbReference type="Gene3D" id="1.10.443.10">
    <property type="entry name" value="Intergrase catalytic core"/>
    <property type="match status" value="1"/>
</dbReference>
<keyword evidence="1" id="KW-0233">DNA recombination</keyword>
<accession>A0ABY4B825</accession>
<dbReference type="InterPro" id="IPR002104">
    <property type="entry name" value="Integrase_catalytic"/>
</dbReference>
<evidence type="ECO:0000256" key="1">
    <source>
        <dbReference type="ARBA" id="ARBA00023172"/>
    </source>
</evidence>
<dbReference type="SUPFAM" id="SSF56349">
    <property type="entry name" value="DNA breaking-rejoining enzymes"/>
    <property type="match status" value="1"/>
</dbReference>
<reference evidence="3 4" key="1">
    <citation type="submission" date="2022-03" db="EMBL/GenBank/DDBJ databases">
        <title>Hymenobactersp. isolated from the air.</title>
        <authorList>
            <person name="Won M."/>
            <person name="Kwon S.-W."/>
        </authorList>
    </citation>
    <scope>NUCLEOTIDE SEQUENCE [LARGE SCALE GENOMIC DNA]</scope>
    <source>
        <strain evidence="3 4">KACC 22596</strain>
    </source>
</reference>
<dbReference type="RefSeq" id="WP_243512085.1">
    <property type="nucleotide sequence ID" value="NZ_CP094534.1"/>
</dbReference>
<evidence type="ECO:0000313" key="4">
    <source>
        <dbReference type="Proteomes" id="UP000831390"/>
    </source>
</evidence>
<dbReference type="InterPro" id="IPR011010">
    <property type="entry name" value="DNA_brk_join_enz"/>
</dbReference>
<dbReference type="InterPro" id="IPR013762">
    <property type="entry name" value="Integrase-like_cat_sf"/>
</dbReference>
<keyword evidence="4" id="KW-1185">Reference proteome</keyword>